<sequence length="312" mass="33301">MTEANDSLGKSPQPPFSKGGLDTSPVAKVGLSDSPPLEKGGQGGILLRLRTALILGAVVIAAILWLPTPVFAIGMALVLLLAGVEWCNLAGLTQPALRTLYLFGLAAVMTLCWFRPEFQMGLLALGLLWWARQMLLLTQVRDITPQSGLQPELLLVGLVILVVPWIALVALHQLPVVGSLLVLFLMILIWSADSLAYFAGRRWGRTKLAPIISPGKTRAGVYGALAGAVICSVALALWLKLDVVESIRVLMICSASVVISVVGDLYESLLKRQRGLKDSGDLLPGHGGLLDRIDSLTAAAPLFALGMIWVFS</sequence>
<feature type="transmembrane region" description="Helical" evidence="20">
    <location>
        <begin position="99"/>
        <end position="116"/>
    </location>
</feature>
<feature type="transmembrane region" description="Helical" evidence="20">
    <location>
        <begin position="247"/>
        <end position="266"/>
    </location>
</feature>
<evidence type="ECO:0000256" key="4">
    <source>
        <dbReference type="ARBA" id="ARBA00005189"/>
    </source>
</evidence>
<evidence type="ECO:0000256" key="9">
    <source>
        <dbReference type="ARBA" id="ARBA00022516"/>
    </source>
</evidence>
<evidence type="ECO:0000256" key="1">
    <source>
        <dbReference type="ARBA" id="ARBA00001698"/>
    </source>
</evidence>
<comment type="pathway">
    <text evidence="4">Lipid metabolism.</text>
</comment>
<evidence type="ECO:0000256" key="8">
    <source>
        <dbReference type="ARBA" id="ARBA00022475"/>
    </source>
</evidence>
<evidence type="ECO:0000256" key="13">
    <source>
        <dbReference type="ARBA" id="ARBA00022989"/>
    </source>
</evidence>
<evidence type="ECO:0000256" key="14">
    <source>
        <dbReference type="ARBA" id="ARBA00023098"/>
    </source>
</evidence>
<reference evidence="21 22" key="1">
    <citation type="submission" date="2018-01" db="EMBL/GenBank/DDBJ databases">
        <title>The complete genome sequence of Chromatium okenii LaCa, a purple sulfur bacterium with a turbulent life.</title>
        <authorList>
            <person name="Luedin S.M."/>
            <person name="Liechti N."/>
            <person name="Storelli N."/>
            <person name="Danza F."/>
            <person name="Wittwer M."/>
            <person name="Pothier J.F."/>
            <person name="Tonolla M.A."/>
        </authorList>
    </citation>
    <scope>NUCLEOTIDE SEQUENCE [LARGE SCALE GENOMIC DNA]</scope>
    <source>
        <strain evidence="21 22">LaCa</strain>
    </source>
</reference>
<keyword evidence="11 18" id="KW-0812">Transmembrane</keyword>
<comment type="caution">
    <text evidence="21">The sequence shown here is derived from an EMBL/GenBank/DDBJ whole genome shotgun (WGS) entry which is preliminary data.</text>
</comment>
<evidence type="ECO:0000256" key="5">
    <source>
        <dbReference type="ARBA" id="ARBA00010185"/>
    </source>
</evidence>
<evidence type="ECO:0000313" key="22">
    <source>
        <dbReference type="Proteomes" id="UP000239936"/>
    </source>
</evidence>
<feature type="compositionally biased region" description="Polar residues" evidence="19">
    <location>
        <begin position="1"/>
        <end position="10"/>
    </location>
</feature>
<evidence type="ECO:0000256" key="15">
    <source>
        <dbReference type="ARBA" id="ARBA00023136"/>
    </source>
</evidence>
<keyword evidence="8" id="KW-1003">Cell membrane</keyword>
<dbReference type="Proteomes" id="UP000239936">
    <property type="component" value="Unassembled WGS sequence"/>
</dbReference>
<dbReference type="Pfam" id="PF01148">
    <property type="entry name" value="CTP_transf_1"/>
    <property type="match status" value="1"/>
</dbReference>
<name>A0A2S7XNP2_9GAMM</name>
<evidence type="ECO:0000256" key="17">
    <source>
        <dbReference type="ARBA" id="ARBA00023264"/>
    </source>
</evidence>
<dbReference type="UniPathway" id="UPA00557">
    <property type="reaction ID" value="UER00614"/>
</dbReference>
<evidence type="ECO:0000256" key="10">
    <source>
        <dbReference type="ARBA" id="ARBA00022679"/>
    </source>
</evidence>
<comment type="catalytic activity">
    <reaction evidence="1 18">
        <text>a 1,2-diacyl-sn-glycero-3-phosphate + CTP + H(+) = a CDP-1,2-diacyl-sn-glycerol + diphosphate</text>
        <dbReference type="Rhea" id="RHEA:16229"/>
        <dbReference type="ChEBI" id="CHEBI:15378"/>
        <dbReference type="ChEBI" id="CHEBI:33019"/>
        <dbReference type="ChEBI" id="CHEBI:37563"/>
        <dbReference type="ChEBI" id="CHEBI:58332"/>
        <dbReference type="ChEBI" id="CHEBI:58608"/>
        <dbReference type="EC" id="2.7.7.41"/>
    </reaction>
</comment>
<gene>
    <name evidence="21" type="ORF">CXB77_14185</name>
</gene>
<comment type="similarity">
    <text evidence="5 18">Belongs to the CDS family.</text>
</comment>
<dbReference type="EMBL" id="PPGH01000037">
    <property type="protein sequence ID" value="PQJ95367.1"/>
    <property type="molecule type" value="Genomic_DNA"/>
</dbReference>
<keyword evidence="13 20" id="KW-1133">Transmembrane helix</keyword>
<keyword evidence="9" id="KW-0444">Lipid biosynthesis</keyword>
<keyword evidence="16" id="KW-0594">Phospholipid biosynthesis</keyword>
<dbReference type="PROSITE" id="PS01315">
    <property type="entry name" value="CDS"/>
    <property type="match status" value="1"/>
</dbReference>
<feature type="transmembrane region" description="Helical" evidence="20">
    <location>
        <begin position="219"/>
        <end position="241"/>
    </location>
</feature>
<evidence type="ECO:0000256" key="11">
    <source>
        <dbReference type="ARBA" id="ARBA00022692"/>
    </source>
</evidence>
<dbReference type="EC" id="2.7.7.41" evidence="6 18"/>
<keyword evidence="12 18" id="KW-0548">Nucleotidyltransferase</keyword>
<dbReference type="GO" id="GO:0016024">
    <property type="term" value="P:CDP-diacylglycerol biosynthetic process"/>
    <property type="evidence" value="ECO:0007669"/>
    <property type="project" value="UniProtKB-UniPathway"/>
</dbReference>
<accession>A0A2S7XNP2</accession>
<protein>
    <recommendedName>
        <fullName evidence="7 18">Phosphatidate cytidylyltransferase</fullName>
        <ecNumber evidence="6 18">2.7.7.41</ecNumber>
    </recommendedName>
</protein>
<comment type="subcellular location">
    <subcellularLocation>
        <location evidence="2">Cell membrane</location>
        <topology evidence="2">Multi-pass membrane protein</topology>
    </subcellularLocation>
</comment>
<feature type="region of interest" description="Disordered" evidence="19">
    <location>
        <begin position="1"/>
        <end position="22"/>
    </location>
</feature>
<dbReference type="OrthoDB" id="9799199at2"/>
<keyword evidence="17" id="KW-1208">Phospholipid metabolism</keyword>
<dbReference type="GO" id="GO:0004605">
    <property type="term" value="F:phosphatidate cytidylyltransferase activity"/>
    <property type="evidence" value="ECO:0007669"/>
    <property type="project" value="UniProtKB-EC"/>
</dbReference>
<dbReference type="RefSeq" id="WP_105074408.1">
    <property type="nucleotide sequence ID" value="NZ_PPGH01000037.1"/>
</dbReference>
<dbReference type="InterPro" id="IPR000374">
    <property type="entry name" value="PC_trans"/>
</dbReference>
<dbReference type="AlphaFoldDB" id="A0A2S7XNP2"/>
<evidence type="ECO:0000256" key="18">
    <source>
        <dbReference type="RuleBase" id="RU003938"/>
    </source>
</evidence>
<proteinExistence type="inferred from homology"/>
<dbReference type="PANTHER" id="PTHR46382">
    <property type="entry name" value="PHOSPHATIDATE CYTIDYLYLTRANSFERASE"/>
    <property type="match status" value="1"/>
</dbReference>
<evidence type="ECO:0000313" key="21">
    <source>
        <dbReference type="EMBL" id="PQJ95367.1"/>
    </source>
</evidence>
<evidence type="ECO:0000256" key="2">
    <source>
        <dbReference type="ARBA" id="ARBA00004651"/>
    </source>
</evidence>
<keyword evidence="22" id="KW-1185">Reference proteome</keyword>
<dbReference type="PANTHER" id="PTHR46382:SF1">
    <property type="entry name" value="PHOSPHATIDATE CYTIDYLYLTRANSFERASE"/>
    <property type="match status" value="1"/>
</dbReference>
<feature type="transmembrane region" description="Helical" evidence="20">
    <location>
        <begin position="177"/>
        <end position="198"/>
    </location>
</feature>
<keyword evidence="14" id="KW-0443">Lipid metabolism</keyword>
<evidence type="ECO:0000256" key="7">
    <source>
        <dbReference type="ARBA" id="ARBA00019373"/>
    </source>
</evidence>
<keyword evidence="10 18" id="KW-0808">Transferase</keyword>
<keyword evidence="15 20" id="KW-0472">Membrane</keyword>
<evidence type="ECO:0000256" key="20">
    <source>
        <dbReference type="SAM" id="Phobius"/>
    </source>
</evidence>
<feature type="transmembrane region" description="Helical" evidence="20">
    <location>
        <begin position="152"/>
        <end position="171"/>
    </location>
</feature>
<evidence type="ECO:0000256" key="16">
    <source>
        <dbReference type="ARBA" id="ARBA00023209"/>
    </source>
</evidence>
<organism evidence="21 22">
    <name type="scientific">Chromatium okenii</name>
    <dbReference type="NCBI Taxonomy" id="61644"/>
    <lineage>
        <taxon>Bacteria</taxon>
        <taxon>Pseudomonadati</taxon>
        <taxon>Pseudomonadota</taxon>
        <taxon>Gammaproteobacteria</taxon>
        <taxon>Chromatiales</taxon>
        <taxon>Chromatiaceae</taxon>
        <taxon>Chromatium</taxon>
    </lineage>
</organism>
<evidence type="ECO:0000256" key="6">
    <source>
        <dbReference type="ARBA" id="ARBA00012487"/>
    </source>
</evidence>
<evidence type="ECO:0000256" key="3">
    <source>
        <dbReference type="ARBA" id="ARBA00005119"/>
    </source>
</evidence>
<dbReference type="GO" id="GO:0005886">
    <property type="term" value="C:plasma membrane"/>
    <property type="evidence" value="ECO:0007669"/>
    <property type="project" value="UniProtKB-SubCell"/>
</dbReference>
<comment type="pathway">
    <text evidence="3 18">Phospholipid metabolism; CDP-diacylglycerol biosynthesis; CDP-diacylglycerol from sn-glycerol 3-phosphate: step 3/3.</text>
</comment>
<evidence type="ECO:0000256" key="12">
    <source>
        <dbReference type="ARBA" id="ARBA00022695"/>
    </source>
</evidence>
<evidence type="ECO:0000256" key="19">
    <source>
        <dbReference type="SAM" id="MobiDB-lite"/>
    </source>
</evidence>